<dbReference type="GO" id="GO:0008477">
    <property type="term" value="F:purine nucleosidase activity"/>
    <property type="evidence" value="ECO:0007669"/>
    <property type="project" value="TreeGrafter"/>
</dbReference>
<evidence type="ECO:0000313" key="6">
    <source>
        <dbReference type="Proteomes" id="UP001152049"/>
    </source>
</evidence>
<sequence length="429" mass="47560">MSPPKLIIDTDPGVDDVLALLLALSAPQNEAELMMISVTFGNVPREQCARNTLTLFNVLEDELSWRRRVGKPEGYNVLRNSRPIVALGAEGPLEGEILAADYFHGLDGLQNVHNSYPQYTPTDNWETLFQVAEISDNTSRRFIPSKEPAHVEMLRLLRESPANSITIVAMGPLTNVALAAAEDPETFLRVKEVIVMGGAVHSKGNVTPVAEFNTYADPVAAARVYALTSPNPSSTMPASQRNSKLGVYPDNLSSHLRVVLAPLDITVPHVMKKSHFEEEVKPHIDAGSPLALWASKFILATYDKMRSLQKTGKQPDFSLHDPLTIWYAMTRDDPGWQVTTEAEDLRVETTGEWTRGMHVIDERNRKTAIDEAVSDEDILSHKVNLKDVENMPGDHMGWLNPGKGNRIHRLLASPGVDVFSKHLLQRVFG</sequence>
<comment type="similarity">
    <text evidence="1">Belongs to the IUNH family.</text>
</comment>
<dbReference type="InterPro" id="IPR001910">
    <property type="entry name" value="Inosine/uridine_hydrolase_dom"/>
</dbReference>
<gene>
    <name evidence="5" type="ORF">NW762_008140</name>
</gene>
<dbReference type="InterPro" id="IPR036452">
    <property type="entry name" value="Ribo_hydro-like"/>
</dbReference>
<dbReference type="InterPro" id="IPR023186">
    <property type="entry name" value="IUNH"/>
</dbReference>
<dbReference type="EMBL" id="JAOQAZ010000016">
    <property type="protein sequence ID" value="KAJ4258003.1"/>
    <property type="molecule type" value="Genomic_DNA"/>
</dbReference>
<dbReference type="Proteomes" id="UP001152049">
    <property type="component" value="Unassembled WGS sequence"/>
</dbReference>
<keyword evidence="6" id="KW-1185">Reference proteome</keyword>
<dbReference type="Pfam" id="PF01156">
    <property type="entry name" value="IU_nuc_hydro"/>
    <property type="match status" value="1"/>
</dbReference>
<keyword evidence="2" id="KW-0378">Hydrolase</keyword>
<proteinExistence type="inferred from homology"/>
<accession>A0A9W8VC83</accession>
<dbReference type="PANTHER" id="PTHR12304">
    <property type="entry name" value="INOSINE-URIDINE PREFERRING NUCLEOSIDE HYDROLASE"/>
    <property type="match status" value="1"/>
</dbReference>
<name>A0A9W8VC83_9HYPO</name>
<dbReference type="AlphaFoldDB" id="A0A9W8VC83"/>
<feature type="domain" description="Inosine/uridine-preferring nucleoside hydrolase" evidence="4">
    <location>
        <begin position="6"/>
        <end position="366"/>
    </location>
</feature>
<dbReference type="OrthoDB" id="5783963at2759"/>
<dbReference type="PANTHER" id="PTHR12304:SF56">
    <property type="entry name" value="HYDROLASE, PUTATIVE (AFU_ORTHOLOGUE AFUA_1G11790)-RELATED"/>
    <property type="match status" value="1"/>
</dbReference>
<keyword evidence="3" id="KW-0326">Glycosidase</keyword>
<protein>
    <recommendedName>
        <fullName evidence="4">Inosine/uridine-preferring nucleoside hydrolase domain-containing protein</fullName>
    </recommendedName>
</protein>
<comment type="caution">
    <text evidence="5">The sequence shown here is derived from an EMBL/GenBank/DDBJ whole genome shotgun (WGS) entry which is preliminary data.</text>
</comment>
<evidence type="ECO:0000256" key="3">
    <source>
        <dbReference type="ARBA" id="ARBA00023295"/>
    </source>
</evidence>
<dbReference type="Gene3D" id="3.90.245.10">
    <property type="entry name" value="Ribonucleoside hydrolase-like"/>
    <property type="match status" value="1"/>
</dbReference>
<evidence type="ECO:0000313" key="5">
    <source>
        <dbReference type="EMBL" id="KAJ4258003.1"/>
    </source>
</evidence>
<evidence type="ECO:0000256" key="2">
    <source>
        <dbReference type="ARBA" id="ARBA00022801"/>
    </source>
</evidence>
<reference evidence="5" key="1">
    <citation type="submission" date="2022-09" db="EMBL/GenBank/DDBJ databases">
        <title>Fusarium specimens isolated from Avocado Roots.</title>
        <authorList>
            <person name="Stajich J."/>
            <person name="Roper C."/>
            <person name="Heimlech-Rivalta G."/>
        </authorList>
    </citation>
    <scope>NUCLEOTIDE SEQUENCE</scope>
    <source>
        <strain evidence="5">CF00136</strain>
    </source>
</reference>
<evidence type="ECO:0000259" key="4">
    <source>
        <dbReference type="Pfam" id="PF01156"/>
    </source>
</evidence>
<evidence type="ECO:0000256" key="1">
    <source>
        <dbReference type="ARBA" id="ARBA00009176"/>
    </source>
</evidence>
<dbReference type="SUPFAM" id="SSF53590">
    <property type="entry name" value="Nucleoside hydrolase"/>
    <property type="match status" value="1"/>
</dbReference>
<dbReference type="GO" id="GO:0005829">
    <property type="term" value="C:cytosol"/>
    <property type="evidence" value="ECO:0007669"/>
    <property type="project" value="TreeGrafter"/>
</dbReference>
<organism evidence="5 6">
    <name type="scientific">Fusarium torreyae</name>
    <dbReference type="NCBI Taxonomy" id="1237075"/>
    <lineage>
        <taxon>Eukaryota</taxon>
        <taxon>Fungi</taxon>
        <taxon>Dikarya</taxon>
        <taxon>Ascomycota</taxon>
        <taxon>Pezizomycotina</taxon>
        <taxon>Sordariomycetes</taxon>
        <taxon>Hypocreomycetidae</taxon>
        <taxon>Hypocreales</taxon>
        <taxon>Nectriaceae</taxon>
        <taxon>Fusarium</taxon>
    </lineage>
</organism>
<dbReference type="GO" id="GO:0006152">
    <property type="term" value="P:purine nucleoside catabolic process"/>
    <property type="evidence" value="ECO:0007669"/>
    <property type="project" value="TreeGrafter"/>
</dbReference>